<organism evidence="1 2">
    <name type="scientific">Cucumis sativus</name>
    <name type="common">Cucumber</name>
    <dbReference type="NCBI Taxonomy" id="3659"/>
    <lineage>
        <taxon>Eukaryota</taxon>
        <taxon>Viridiplantae</taxon>
        <taxon>Streptophyta</taxon>
        <taxon>Embryophyta</taxon>
        <taxon>Tracheophyta</taxon>
        <taxon>Spermatophyta</taxon>
        <taxon>Magnoliopsida</taxon>
        <taxon>eudicotyledons</taxon>
        <taxon>Gunneridae</taxon>
        <taxon>Pentapetalae</taxon>
        <taxon>rosids</taxon>
        <taxon>fabids</taxon>
        <taxon>Cucurbitales</taxon>
        <taxon>Cucurbitaceae</taxon>
        <taxon>Benincaseae</taxon>
        <taxon>Cucumis</taxon>
    </lineage>
</organism>
<sequence length="70" mass="8347">MEKGRAKFSPHQNLRLLERTSATRRQQNFRRRSKGRMLGWFYLQRHVDDVDNGVSPTSPPYVEQRCPDMI</sequence>
<protein>
    <submittedName>
        <fullName evidence="1">Uncharacterized protein</fullName>
    </submittedName>
</protein>
<dbReference type="Proteomes" id="UP000029981">
    <property type="component" value="Chromosome 5"/>
</dbReference>
<name>A0A0A0KTY8_CUCSA</name>
<accession>A0A0A0KTY8</accession>
<reference evidence="1 2" key="1">
    <citation type="journal article" date="2009" name="Nat. Genet.">
        <title>The genome of the cucumber, Cucumis sativus L.</title>
        <authorList>
            <person name="Huang S."/>
            <person name="Li R."/>
            <person name="Zhang Z."/>
            <person name="Li L."/>
            <person name="Gu X."/>
            <person name="Fan W."/>
            <person name="Lucas W.J."/>
            <person name="Wang X."/>
            <person name="Xie B."/>
            <person name="Ni P."/>
            <person name="Ren Y."/>
            <person name="Zhu H."/>
            <person name="Li J."/>
            <person name="Lin K."/>
            <person name="Jin W."/>
            <person name="Fei Z."/>
            <person name="Li G."/>
            <person name="Staub J."/>
            <person name="Kilian A."/>
            <person name="van der Vossen E.A."/>
            <person name="Wu Y."/>
            <person name="Guo J."/>
            <person name="He J."/>
            <person name="Jia Z."/>
            <person name="Ren Y."/>
            <person name="Tian G."/>
            <person name="Lu Y."/>
            <person name="Ruan J."/>
            <person name="Qian W."/>
            <person name="Wang M."/>
            <person name="Huang Q."/>
            <person name="Li B."/>
            <person name="Xuan Z."/>
            <person name="Cao J."/>
            <person name="Asan"/>
            <person name="Wu Z."/>
            <person name="Zhang J."/>
            <person name="Cai Q."/>
            <person name="Bai Y."/>
            <person name="Zhao B."/>
            <person name="Han Y."/>
            <person name="Li Y."/>
            <person name="Li X."/>
            <person name="Wang S."/>
            <person name="Shi Q."/>
            <person name="Liu S."/>
            <person name="Cho W.K."/>
            <person name="Kim J.Y."/>
            <person name="Xu Y."/>
            <person name="Heller-Uszynska K."/>
            <person name="Miao H."/>
            <person name="Cheng Z."/>
            <person name="Zhang S."/>
            <person name="Wu J."/>
            <person name="Yang Y."/>
            <person name="Kang H."/>
            <person name="Li M."/>
            <person name="Liang H."/>
            <person name="Ren X."/>
            <person name="Shi Z."/>
            <person name="Wen M."/>
            <person name="Jian M."/>
            <person name="Yang H."/>
            <person name="Zhang G."/>
            <person name="Yang Z."/>
            <person name="Chen R."/>
            <person name="Liu S."/>
            <person name="Li J."/>
            <person name="Ma L."/>
            <person name="Liu H."/>
            <person name="Zhou Y."/>
            <person name="Zhao J."/>
            <person name="Fang X."/>
            <person name="Li G."/>
            <person name="Fang L."/>
            <person name="Li Y."/>
            <person name="Liu D."/>
            <person name="Zheng H."/>
            <person name="Zhang Y."/>
            <person name="Qin N."/>
            <person name="Li Z."/>
            <person name="Yang G."/>
            <person name="Yang S."/>
            <person name="Bolund L."/>
            <person name="Kristiansen K."/>
            <person name="Zheng H."/>
            <person name="Li S."/>
            <person name="Zhang X."/>
            <person name="Yang H."/>
            <person name="Wang J."/>
            <person name="Sun R."/>
            <person name="Zhang B."/>
            <person name="Jiang S."/>
            <person name="Wang J."/>
            <person name="Du Y."/>
            <person name="Li S."/>
        </authorList>
    </citation>
    <scope>NUCLEOTIDE SEQUENCE [LARGE SCALE GENOMIC DNA]</scope>
    <source>
        <strain evidence="2">cv. 9930</strain>
    </source>
</reference>
<proteinExistence type="predicted"/>
<dbReference type="Gramene" id="KGN51191">
    <property type="protein sequence ID" value="KGN51191"/>
    <property type="gene ID" value="Csa_5G487190"/>
</dbReference>
<reference evidence="1 2" key="2">
    <citation type="journal article" date="2009" name="PLoS ONE">
        <title>An integrated genetic and cytogenetic map of the cucumber genome.</title>
        <authorList>
            <person name="Ren Y."/>
            <person name="Zhang Z."/>
            <person name="Liu J."/>
            <person name="Staub J.E."/>
            <person name="Han Y."/>
            <person name="Cheng Z."/>
            <person name="Li X."/>
            <person name="Lu J."/>
            <person name="Miao H."/>
            <person name="Kang H."/>
            <person name="Xie B."/>
            <person name="Gu X."/>
            <person name="Wang X."/>
            <person name="Du Y."/>
            <person name="Jin W."/>
            <person name="Huang S."/>
        </authorList>
    </citation>
    <scope>NUCLEOTIDE SEQUENCE [LARGE SCALE GENOMIC DNA]</scope>
    <source>
        <strain evidence="2">cv. 9930</strain>
    </source>
</reference>
<dbReference type="AlphaFoldDB" id="A0A0A0KTY8"/>
<evidence type="ECO:0000313" key="1">
    <source>
        <dbReference type="EMBL" id="KGN51191.1"/>
    </source>
</evidence>
<reference evidence="1 2" key="3">
    <citation type="journal article" date="2010" name="BMC Genomics">
        <title>Transcriptome sequencing and comparative analysis of cucumber flowers with different sex types.</title>
        <authorList>
            <person name="Guo S."/>
            <person name="Zheng Y."/>
            <person name="Joung J.G."/>
            <person name="Liu S."/>
            <person name="Zhang Z."/>
            <person name="Crasta O.R."/>
            <person name="Sobral B.W."/>
            <person name="Xu Y."/>
            <person name="Huang S."/>
            <person name="Fei Z."/>
        </authorList>
    </citation>
    <scope>NUCLEOTIDE SEQUENCE [LARGE SCALE GENOMIC DNA]</scope>
    <source>
        <strain evidence="2">cv. 9930</strain>
    </source>
</reference>
<evidence type="ECO:0000313" key="2">
    <source>
        <dbReference type="Proteomes" id="UP000029981"/>
    </source>
</evidence>
<reference evidence="1 2" key="4">
    <citation type="journal article" date="2011" name="BMC Genomics">
        <title>RNA-Seq improves annotation of protein-coding genes in the cucumber genome.</title>
        <authorList>
            <person name="Li Z."/>
            <person name="Zhang Z."/>
            <person name="Yan P."/>
            <person name="Huang S."/>
            <person name="Fei Z."/>
            <person name="Lin K."/>
        </authorList>
    </citation>
    <scope>NUCLEOTIDE SEQUENCE [LARGE SCALE GENOMIC DNA]</scope>
    <source>
        <strain evidence="2">cv. 9930</strain>
    </source>
</reference>
<dbReference type="EMBL" id="CM002926">
    <property type="protein sequence ID" value="KGN51191.1"/>
    <property type="molecule type" value="Genomic_DNA"/>
</dbReference>
<keyword evidence="2" id="KW-1185">Reference proteome</keyword>
<gene>
    <name evidence="1" type="ORF">Csa_5G487190</name>
</gene>